<feature type="region of interest" description="Disordered" evidence="1">
    <location>
        <begin position="374"/>
        <end position="399"/>
    </location>
</feature>
<dbReference type="EMBL" id="KC513612">
    <property type="protein sequence ID" value="AGE96038.1"/>
    <property type="molecule type" value="Genomic_DNA"/>
</dbReference>
<dbReference type="VEuPathDB" id="MicrosporidiaDB:ECU01_1070"/>
<feature type="compositionally biased region" description="Basic and acidic residues" evidence="1">
    <location>
        <begin position="374"/>
        <end position="386"/>
    </location>
</feature>
<organism evidence="3">
    <name type="scientific">Encephalitozoon cuniculi</name>
    <name type="common">Microsporidian parasite</name>
    <dbReference type="NCBI Taxonomy" id="6035"/>
    <lineage>
        <taxon>Eukaryota</taxon>
        <taxon>Fungi</taxon>
        <taxon>Fungi incertae sedis</taxon>
        <taxon>Microsporidia</taxon>
        <taxon>Unikaryonidae</taxon>
        <taxon>Encephalitozoon</taxon>
    </lineage>
</organism>
<gene>
    <name evidence="3" type="ORF">ECU01_1070</name>
</gene>
<dbReference type="VEuPathDB" id="MicrosporidiaDB:AEWR_010910"/>
<evidence type="ECO:0000256" key="2">
    <source>
        <dbReference type="SAM" id="SignalP"/>
    </source>
</evidence>
<dbReference type="AlphaFoldDB" id="M1K4X9"/>
<feature type="region of interest" description="Disordered" evidence="1">
    <location>
        <begin position="261"/>
        <end position="355"/>
    </location>
</feature>
<evidence type="ECO:0000256" key="1">
    <source>
        <dbReference type="SAM" id="MobiDB-lite"/>
    </source>
</evidence>
<reference evidence="3" key="1">
    <citation type="journal article" date="2013" name="Eukaryot. Cell">
        <title>Extremely Reduced Levels of Heterozygosity in the Vertebrate Pathogen Encephalitozoon cuniculi.</title>
        <authorList>
            <person name="Selman M."/>
            <person name="Sak B."/>
            <person name="Kvac M."/>
            <person name="Farinelli L."/>
            <person name="Weiss L.M."/>
            <person name="Corradi N."/>
        </authorList>
    </citation>
    <scope>NUCLEOTIDE SEQUENCE</scope>
</reference>
<feature type="chain" id="PRO_5004015298" evidence="2">
    <location>
        <begin position="18"/>
        <end position="399"/>
    </location>
</feature>
<feature type="compositionally biased region" description="Basic and acidic residues" evidence="1">
    <location>
        <begin position="305"/>
        <end position="329"/>
    </location>
</feature>
<feature type="signal peptide" evidence="2">
    <location>
        <begin position="1"/>
        <end position="17"/>
    </location>
</feature>
<feature type="compositionally biased region" description="Basic and acidic residues" evidence="1">
    <location>
        <begin position="276"/>
        <end position="288"/>
    </location>
</feature>
<dbReference type="VEuPathDB" id="MicrosporidiaDB:M970_010910"/>
<name>M1K4X9_ENCCN</name>
<dbReference type="VEuPathDB" id="MicrosporidiaDB:AEWD_010910"/>
<feature type="region of interest" description="Disordered" evidence="1">
    <location>
        <begin position="205"/>
        <end position="229"/>
    </location>
</feature>
<protein>
    <submittedName>
        <fullName evidence="3">Uncharacterized protein</fullName>
    </submittedName>
</protein>
<proteinExistence type="predicted"/>
<accession>M1K4X9</accession>
<evidence type="ECO:0000313" key="3">
    <source>
        <dbReference type="EMBL" id="AGE96038.1"/>
    </source>
</evidence>
<feature type="compositionally biased region" description="Basic residues" evidence="1">
    <location>
        <begin position="290"/>
        <end position="304"/>
    </location>
</feature>
<sequence>MIGQLSLVAVLWSCVKATDTGNSLYSILPSNSPLFDQGLVGSVPQVQTINMPSSKPGQLLSFTPDGGIGNGAQMAMSPITLQPPGSTQYANTCDLSEKKEQFKKCLSDQLGKFKNILENCRKALGENAKECCIDEKCLDLLNGGNSSCNGEDGEKACKDKKCRDRIADEIMNNLNMDQLKKSLLDSLKGSLKKIGNKLGSLTSCSRGGENCDEEEPNSAPPNLSSLGLGKDVPSGVLIYPMEQSKYEAITNILDRREKFPRQGSAEQPEVQGNPRGPHEKDPAEDWNRQHLPKRRGRRSRKARLRNRESEDWSEREESSGSWRADHDGPSPRPRSSRSPGMPCTREMCADMDRYDSPAIGEECAKYCKDYRRKDIKKSDDEGKEEISELTSDSCYDEKK</sequence>
<dbReference type="VEuPathDB" id="MicrosporidiaDB:AEWQ_010880"/>
<keyword evidence="2" id="KW-0732">Signal</keyword>